<dbReference type="Gene3D" id="3.40.50.300">
    <property type="entry name" value="P-loop containing nucleotide triphosphate hydrolases"/>
    <property type="match status" value="1"/>
</dbReference>
<name>A0A8H3LRS3_9GLOM</name>
<dbReference type="SUPFAM" id="SSF52540">
    <property type="entry name" value="P-loop containing nucleoside triphosphate hydrolases"/>
    <property type="match status" value="2"/>
</dbReference>
<evidence type="ECO:0000313" key="4">
    <source>
        <dbReference type="Proteomes" id="UP000615446"/>
    </source>
</evidence>
<protein>
    <submittedName>
        <fullName evidence="3">Kinase-like domain-containing protein</fullName>
    </submittedName>
</protein>
<accession>A0A8H3LRS3</accession>
<evidence type="ECO:0000259" key="2">
    <source>
        <dbReference type="Pfam" id="PF04548"/>
    </source>
</evidence>
<organism evidence="3 4">
    <name type="scientific">Rhizophagus clarus</name>
    <dbReference type="NCBI Taxonomy" id="94130"/>
    <lineage>
        <taxon>Eukaryota</taxon>
        <taxon>Fungi</taxon>
        <taxon>Fungi incertae sedis</taxon>
        <taxon>Mucoromycota</taxon>
        <taxon>Glomeromycotina</taxon>
        <taxon>Glomeromycetes</taxon>
        <taxon>Glomerales</taxon>
        <taxon>Glomeraceae</taxon>
        <taxon>Rhizophagus</taxon>
    </lineage>
</organism>
<dbReference type="InterPro" id="IPR032675">
    <property type="entry name" value="LRR_dom_sf"/>
</dbReference>
<keyword evidence="3" id="KW-0808">Transferase</keyword>
<dbReference type="InterPro" id="IPR006703">
    <property type="entry name" value="G_AIG1"/>
</dbReference>
<evidence type="ECO:0000313" key="3">
    <source>
        <dbReference type="EMBL" id="GES90164.1"/>
    </source>
</evidence>
<dbReference type="GO" id="GO:0016301">
    <property type="term" value="F:kinase activity"/>
    <property type="evidence" value="ECO:0007669"/>
    <property type="project" value="UniProtKB-KW"/>
</dbReference>
<dbReference type="SUPFAM" id="SSF52058">
    <property type="entry name" value="L domain-like"/>
    <property type="match status" value="1"/>
</dbReference>
<feature type="domain" description="AIG1-type G" evidence="2">
    <location>
        <begin position="5"/>
        <end position="108"/>
    </location>
</feature>
<dbReference type="EMBL" id="BLAL01000193">
    <property type="protein sequence ID" value="GES90164.1"/>
    <property type="molecule type" value="Genomic_DNA"/>
</dbReference>
<proteinExistence type="predicted"/>
<sequence length="572" mass="66300">MGIKNLLIVGCTTCGKSTLANVLCGKRTFDENESTIRNSRDFQEEKFFWKGIEYHVVDIRVVLDEKKILYKIGRVICSMPEGIRQVLFVVDQRLTAEESEKLKKIDDFILKIGIKEFTTIVRTKFENFKIVEKCKDDKDDFCQLNDKIFEHTRIIHVDNPPTHILKNDDDETIENNERKRIRSRNKLLNHLENVCSERYFKLKNWDKLVKSKHLKNLNRFNIENIDNLFEYNKLTRLSVSDYPKLTTLDCSTNGLTNLKISGCSRLKDITNLSKAPKLVSLSLIYCPNRTKLDCSSTEKLIELTVIELNCSNTSINILSVNLCPDIQRLNCSNNDKLINLDISNCKKLVFLDCSNSNLTSLDISNCKSLFGEYEQNGIKSKDFKYPPNLKIIRKIIAKNLIIVGRTGGGKSTLSNVLTGTTEFEENTIGVGDTKLSTKKVLYKRKKQKYLTCLKGSIFNIFEIGILEYVTIVRTKFSNFKNKNECDADKKQLHNENENIAKIVKSCRDVVYVDNPPTNIHIIDDDDLETINTNKKIRERSRKIILEYLDKECQMECFRLKTWDQIRNRLYRK</sequence>
<dbReference type="GO" id="GO:0005525">
    <property type="term" value="F:GTP binding"/>
    <property type="evidence" value="ECO:0007669"/>
    <property type="project" value="InterPro"/>
</dbReference>
<dbReference type="OrthoDB" id="8954335at2759"/>
<keyword evidence="3" id="KW-0418">Kinase</keyword>
<comment type="caution">
    <text evidence="3">The sequence shown here is derived from an EMBL/GenBank/DDBJ whole genome shotgun (WGS) entry which is preliminary data.</text>
</comment>
<dbReference type="InterPro" id="IPR027417">
    <property type="entry name" value="P-loop_NTPase"/>
</dbReference>
<dbReference type="Proteomes" id="UP000615446">
    <property type="component" value="Unassembled WGS sequence"/>
</dbReference>
<dbReference type="Pfam" id="PF04548">
    <property type="entry name" value="AIG1"/>
    <property type="match status" value="1"/>
</dbReference>
<keyword evidence="1" id="KW-0547">Nucleotide-binding</keyword>
<reference evidence="3" key="1">
    <citation type="submission" date="2019-10" db="EMBL/GenBank/DDBJ databases">
        <title>Conservation and host-specific expression of non-tandemly repeated heterogenous ribosome RNA gene in arbuscular mycorrhizal fungi.</title>
        <authorList>
            <person name="Maeda T."/>
            <person name="Kobayashi Y."/>
            <person name="Nakagawa T."/>
            <person name="Ezawa T."/>
            <person name="Yamaguchi K."/>
            <person name="Bino T."/>
            <person name="Nishimoto Y."/>
            <person name="Shigenobu S."/>
            <person name="Kawaguchi M."/>
        </authorList>
    </citation>
    <scope>NUCLEOTIDE SEQUENCE</scope>
    <source>
        <strain evidence="3">HR1</strain>
    </source>
</reference>
<dbReference type="Gene3D" id="3.80.10.10">
    <property type="entry name" value="Ribonuclease Inhibitor"/>
    <property type="match status" value="1"/>
</dbReference>
<dbReference type="AlphaFoldDB" id="A0A8H3LRS3"/>
<gene>
    <name evidence="3" type="ORF">RCL2_001703300</name>
</gene>
<evidence type="ECO:0000256" key="1">
    <source>
        <dbReference type="ARBA" id="ARBA00022741"/>
    </source>
</evidence>